<dbReference type="PATRIC" id="fig|1240678.4.peg.8260"/>
<dbReference type="SUPFAM" id="SSF89392">
    <property type="entry name" value="Prokaryotic lipoproteins and lipoprotein localization factors"/>
    <property type="match status" value="1"/>
</dbReference>
<dbReference type="InterPro" id="IPR029046">
    <property type="entry name" value="LolA/LolB/LppX"/>
</dbReference>
<protein>
    <recommendedName>
        <fullName evidence="4">Lipoprotein</fullName>
    </recommendedName>
</protein>
<evidence type="ECO:0008006" key="4">
    <source>
        <dbReference type="Google" id="ProtNLM"/>
    </source>
</evidence>
<feature type="compositionally biased region" description="Low complexity" evidence="1">
    <location>
        <begin position="64"/>
        <end position="77"/>
    </location>
</feature>
<proteinExistence type="predicted"/>
<evidence type="ECO:0000313" key="3">
    <source>
        <dbReference type="Proteomes" id="UP000032458"/>
    </source>
</evidence>
<name>A0A0D7CAX4_9ACTN</name>
<dbReference type="Proteomes" id="UP000032458">
    <property type="component" value="Unassembled WGS sequence"/>
</dbReference>
<gene>
    <name evidence="2" type="ORF">SNA_38805</name>
</gene>
<reference evidence="2 3" key="1">
    <citation type="submission" date="2014-09" db="EMBL/GenBank/DDBJ databases">
        <title>Draft genome sequence of Streptomyces natalensis ATCC 27448, producer of the antifungal pimaricin.</title>
        <authorList>
            <person name="Mendes M.V."/>
            <person name="Beites T."/>
            <person name="Pires S."/>
            <person name="Santos C.L."/>
            <person name="Moradas-Ferreira P."/>
        </authorList>
    </citation>
    <scope>NUCLEOTIDE SEQUENCE [LARGE SCALE GENOMIC DNA]</scope>
    <source>
        <strain evidence="2 3">ATCC 27448</strain>
    </source>
</reference>
<evidence type="ECO:0000256" key="1">
    <source>
        <dbReference type="SAM" id="MobiDB-lite"/>
    </source>
</evidence>
<sequence length="261" mass="27244">MVGGLSACNGKSDDKAGGSTGGSSSSGGSSGGSGAQDPSKSPIDALKAAQTATDAKKSVKLDGTTKTANGTQTTKGGVDWSDGTQMRVEATMPGSKTGKPMKMLYTKDAVYMNMGMAIGGKPWMKYSYDALAKQTTSGSLLKEALTTANPSGPIEWMTAASDLKVVGKEDVRGVQATHYTGTITTDVQAKRLSPQAQAAIKKQLAQSKVKSETLDIWIDSNNLLVKKQEKFGATTGEVYYTGYGTKVDMTPPPASQVMEHH</sequence>
<organism evidence="2 3">
    <name type="scientific">Streptomyces natalensis ATCC 27448</name>
    <dbReference type="NCBI Taxonomy" id="1240678"/>
    <lineage>
        <taxon>Bacteria</taxon>
        <taxon>Bacillati</taxon>
        <taxon>Actinomycetota</taxon>
        <taxon>Actinomycetes</taxon>
        <taxon>Kitasatosporales</taxon>
        <taxon>Streptomycetaceae</taxon>
        <taxon>Streptomyces</taxon>
    </lineage>
</organism>
<feature type="region of interest" description="Disordered" evidence="1">
    <location>
        <begin position="1"/>
        <end position="85"/>
    </location>
</feature>
<comment type="caution">
    <text evidence="2">The sequence shown here is derived from an EMBL/GenBank/DDBJ whole genome shotgun (WGS) entry which is preliminary data.</text>
</comment>
<feature type="compositionally biased region" description="Gly residues" evidence="1">
    <location>
        <begin position="18"/>
        <end position="34"/>
    </location>
</feature>
<dbReference type="AlphaFoldDB" id="A0A0D7CAX4"/>
<evidence type="ECO:0000313" key="2">
    <source>
        <dbReference type="EMBL" id="KIZ13398.1"/>
    </source>
</evidence>
<dbReference type="Gene3D" id="2.50.20.20">
    <property type="match status" value="1"/>
</dbReference>
<accession>A0A0D7CAX4</accession>
<keyword evidence="3" id="KW-1185">Reference proteome</keyword>
<dbReference type="EMBL" id="JRKI01000063">
    <property type="protein sequence ID" value="KIZ13398.1"/>
    <property type="molecule type" value="Genomic_DNA"/>
</dbReference>